<dbReference type="EMBL" id="LAZR01051898">
    <property type="protein sequence ID" value="KKK84159.1"/>
    <property type="molecule type" value="Genomic_DNA"/>
</dbReference>
<accession>A0A0F9B0H8</accession>
<organism evidence="2">
    <name type="scientific">marine sediment metagenome</name>
    <dbReference type="NCBI Taxonomy" id="412755"/>
    <lineage>
        <taxon>unclassified sequences</taxon>
        <taxon>metagenomes</taxon>
        <taxon>ecological metagenomes</taxon>
    </lineage>
</organism>
<sequence>MPVPKSLRKALRGTRRRIESTAYKVWNISDFERSISRTIGIGPIGTTELKKKKEVSSIGPIPPVTRGFQTRHLRKVAQIGTSTQQTRAREQMRRLGRRMRSRGVDF</sequence>
<proteinExistence type="predicted"/>
<feature type="compositionally biased region" description="Basic residues" evidence="1">
    <location>
        <begin position="94"/>
        <end position="106"/>
    </location>
</feature>
<name>A0A0F9B0H8_9ZZZZ</name>
<protein>
    <submittedName>
        <fullName evidence="2">Uncharacterized protein</fullName>
    </submittedName>
</protein>
<evidence type="ECO:0000256" key="1">
    <source>
        <dbReference type="SAM" id="MobiDB-lite"/>
    </source>
</evidence>
<feature type="region of interest" description="Disordered" evidence="1">
    <location>
        <begin position="79"/>
        <end position="106"/>
    </location>
</feature>
<dbReference type="AlphaFoldDB" id="A0A0F9B0H8"/>
<evidence type="ECO:0000313" key="2">
    <source>
        <dbReference type="EMBL" id="KKK84159.1"/>
    </source>
</evidence>
<reference evidence="2" key="1">
    <citation type="journal article" date="2015" name="Nature">
        <title>Complex archaea that bridge the gap between prokaryotes and eukaryotes.</title>
        <authorList>
            <person name="Spang A."/>
            <person name="Saw J.H."/>
            <person name="Jorgensen S.L."/>
            <person name="Zaremba-Niedzwiedzka K."/>
            <person name="Martijn J."/>
            <person name="Lind A.E."/>
            <person name="van Eijk R."/>
            <person name="Schleper C."/>
            <person name="Guy L."/>
            <person name="Ettema T.J."/>
        </authorList>
    </citation>
    <scope>NUCLEOTIDE SEQUENCE</scope>
</reference>
<gene>
    <name evidence="2" type="ORF">LCGC14_2786140</name>
</gene>
<comment type="caution">
    <text evidence="2">The sequence shown here is derived from an EMBL/GenBank/DDBJ whole genome shotgun (WGS) entry which is preliminary data.</text>
</comment>